<keyword evidence="5 6" id="KW-0378">Hydrolase</keyword>
<dbReference type="InterPro" id="IPR016195">
    <property type="entry name" value="Pol/histidinol_Pase-like"/>
</dbReference>
<evidence type="ECO:0000313" key="7">
    <source>
        <dbReference type="EMBL" id="WOX58604.1"/>
    </source>
</evidence>
<dbReference type="EC" id="3.1.26.5" evidence="6"/>
<comment type="subcellular location">
    <subcellularLocation>
        <location evidence="6">Cytoplasm</location>
    </subcellularLocation>
</comment>
<protein>
    <recommendedName>
        <fullName evidence="6">Ribonuclease P protein component 3</fullName>
        <shortName evidence="6">RNase P component 3</shortName>
        <ecNumber evidence="6">3.1.26.5</ecNumber>
    </recommendedName>
    <alternativeName>
        <fullName evidence="6">Rpp30</fullName>
    </alternativeName>
</protein>
<evidence type="ECO:0000256" key="4">
    <source>
        <dbReference type="ARBA" id="ARBA00022759"/>
    </source>
</evidence>
<evidence type="ECO:0000256" key="6">
    <source>
        <dbReference type="HAMAP-Rule" id="MF_00756"/>
    </source>
</evidence>
<comment type="subunit">
    <text evidence="6">Consists of a catalytic RNA component and at least 4-5 protein subunits.</text>
</comment>
<dbReference type="GO" id="GO:0004526">
    <property type="term" value="F:ribonuclease P activity"/>
    <property type="evidence" value="ECO:0007669"/>
    <property type="project" value="UniProtKB-UniRule"/>
</dbReference>
<dbReference type="Gene3D" id="3.20.20.140">
    <property type="entry name" value="Metal-dependent hydrolases"/>
    <property type="match status" value="1"/>
</dbReference>
<organism evidence="7 8">
    <name type="scientific">Methanoculleus receptaculi</name>
    <dbReference type="NCBI Taxonomy" id="394967"/>
    <lineage>
        <taxon>Archaea</taxon>
        <taxon>Methanobacteriati</taxon>
        <taxon>Methanobacteriota</taxon>
        <taxon>Stenosarchaea group</taxon>
        <taxon>Methanomicrobia</taxon>
        <taxon>Methanomicrobiales</taxon>
        <taxon>Methanomicrobiaceae</taxon>
        <taxon>Methanoculleus</taxon>
    </lineage>
</organism>
<dbReference type="Pfam" id="PF01876">
    <property type="entry name" value="RNase_P_p30"/>
    <property type="match status" value="1"/>
</dbReference>
<dbReference type="HAMAP" id="MF_00756">
    <property type="entry name" value="RNase_P_3"/>
    <property type="match status" value="1"/>
</dbReference>
<name>A0AAX4FXM8_9EURY</name>
<sequence length="215" mass="23065">MKITDACIFPYPDGDSTVSRMAIEAGELGFDSLVAIGDAGHRLSCAVEILQGAIITARSVKEVLRDLRDPAVRRADLVCVDAGDLSFNRALASTKDVNVISKIHATRQNAFDHVAARTAAERGVAVEISIAPLIHLRGAKRQQALNRYADILALHRRYGFMLTISSAASSILDQRSVREIRGLCGLFGMTGAEVNEALSSVGRMIEHSSPPGGVR</sequence>
<dbReference type="InterPro" id="IPR023539">
    <property type="entry name" value="RNase_P_comp-3_arc"/>
</dbReference>
<dbReference type="AlphaFoldDB" id="A0AAX4FXM8"/>
<dbReference type="RefSeq" id="WP_318622433.1">
    <property type="nucleotide sequence ID" value="NZ_CP137642.1"/>
</dbReference>
<dbReference type="GO" id="GO:0030677">
    <property type="term" value="C:ribonuclease P complex"/>
    <property type="evidence" value="ECO:0007669"/>
    <property type="project" value="UniProtKB-UniRule"/>
</dbReference>
<evidence type="ECO:0000256" key="2">
    <source>
        <dbReference type="ARBA" id="ARBA00022694"/>
    </source>
</evidence>
<keyword evidence="4 6" id="KW-0255">Endonuclease</keyword>
<keyword evidence="8" id="KW-1185">Reference proteome</keyword>
<dbReference type="GO" id="GO:0001682">
    <property type="term" value="P:tRNA 5'-leader removal"/>
    <property type="evidence" value="ECO:0007669"/>
    <property type="project" value="UniProtKB-UniRule"/>
</dbReference>
<comment type="similarity">
    <text evidence="6">Belongs to the eukaryotic/archaeal RNase P protein component 3 family.</text>
</comment>
<evidence type="ECO:0000313" key="8">
    <source>
        <dbReference type="Proteomes" id="UP001305652"/>
    </source>
</evidence>
<evidence type="ECO:0000256" key="1">
    <source>
        <dbReference type="ARBA" id="ARBA00022490"/>
    </source>
</evidence>
<gene>
    <name evidence="6" type="primary">rnp3</name>
    <name evidence="7" type="ORF">R6Y96_05075</name>
</gene>
<reference evidence="7 8" key="1">
    <citation type="submission" date="2023-10" db="EMBL/GenBank/DDBJ databases">
        <title>The complete genome sequence of Methanoculleus receptaculi DSM 18860.</title>
        <authorList>
            <person name="Lai S.-J."/>
            <person name="You Y.-T."/>
            <person name="Chen S.-C."/>
        </authorList>
    </citation>
    <scope>NUCLEOTIDE SEQUENCE [LARGE SCALE GENOMIC DNA]</scope>
    <source>
        <strain evidence="7 8">DSM 18860</strain>
    </source>
</reference>
<dbReference type="SUPFAM" id="SSF89550">
    <property type="entry name" value="PHP domain-like"/>
    <property type="match status" value="1"/>
</dbReference>
<dbReference type="InterPro" id="IPR002738">
    <property type="entry name" value="RNase_P_p30"/>
</dbReference>
<keyword evidence="1 6" id="KW-0963">Cytoplasm</keyword>
<comment type="catalytic activity">
    <reaction evidence="6">
        <text>Endonucleolytic cleavage of RNA, removing 5'-extranucleotides from tRNA precursor.</text>
        <dbReference type="EC" id="3.1.26.5"/>
    </reaction>
</comment>
<accession>A0AAX4FXM8</accession>
<keyword evidence="3 6" id="KW-0540">Nuclease</keyword>
<evidence type="ECO:0000256" key="3">
    <source>
        <dbReference type="ARBA" id="ARBA00022722"/>
    </source>
</evidence>
<evidence type="ECO:0000256" key="5">
    <source>
        <dbReference type="ARBA" id="ARBA00022801"/>
    </source>
</evidence>
<dbReference type="Proteomes" id="UP001305652">
    <property type="component" value="Chromosome"/>
</dbReference>
<keyword evidence="2 6" id="KW-0819">tRNA processing</keyword>
<dbReference type="KEGG" id="mrc:R6Y96_05075"/>
<proteinExistence type="inferred from homology"/>
<dbReference type="EMBL" id="CP137642">
    <property type="protein sequence ID" value="WOX58604.1"/>
    <property type="molecule type" value="Genomic_DNA"/>
</dbReference>
<dbReference type="GO" id="GO:0005737">
    <property type="term" value="C:cytoplasm"/>
    <property type="evidence" value="ECO:0007669"/>
    <property type="project" value="UniProtKB-SubCell"/>
</dbReference>
<comment type="function">
    <text evidence="6">Part of ribonuclease P, a protein complex that generates mature tRNA molecules by cleaving their 5'-ends.</text>
</comment>
<dbReference type="GeneID" id="85732506"/>